<comment type="caution">
    <text evidence="5">The sequence shown here is derived from an EMBL/GenBank/DDBJ whole genome shotgun (WGS) entry which is preliminary data.</text>
</comment>
<dbReference type="SMART" id="SM00855">
    <property type="entry name" value="PGAM"/>
    <property type="match status" value="1"/>
</dbReference>
<dbReference type="InterPro" id="IPR020476">
    <property type="entry name" value="Nudix_hydrolase"/>
</dbReference>
<keyword evidence="2 3" id="KW-0378">Hydrolase</keyword>
<evidence type="ECO:0000256" key="2">
    <source>
        <dbReference type="ARBA" id="ARBA00022801"/>
    </source>
</evidence>
<comment type="similarity">
    <text evidence="1 3">Belongs to the Nudix hydrolase family.</text>
</comment>
<dbReference type="Pfam" id="PF00293">
    <property type="entry name" value="NUDIX"/>
    <property type="match status" value="1"/>
</dbReference>
<dbReference type="InterPro" id="IPR051325">
    <property type="entry name" value="Nudix_hydrolase_domain"/>
</dbReference>
<dbReference type="RefSeq" id="WP_035960029.1">
    <property type="nucleotide sequence ID" value="NZ_JAQDQN010000006.1"/>
</dbReference>
<name>A0A0B0DFI4_9MICC</name>
<evidence type="ECO:0000313" key="5">
    <source>
        <dbReference type="EMBL" id="KHE75465.1"/>
    </source>
</evidence>
<gene>
    <name evidence="5" type="ORF">AS25_01180</name>
</gene>
<evidence type="ECO:0000256" key="3">
    <source>
        <dbReference type="RuleBase" id="RU003476"/>
    </source>
</evidence>
<sequence>MAKNTTLSKYDILAAGCVCWRVVDGELQVLVIHRPRYDDWSWPKGKQDDGETLPETAVRELREETGLHITLGVHLADTEYTVRGHDKLVRYWAAEVSPFAHTSPEDDEVDRMSWLPVARARSILTNEDDAAPLDELARLYARASLATRPVIVIRHAKAKPRSSWQRAEGDRPLAATGKRQALAVTRLLAAWQPQRVVTSPWLRCMSTVVPYAKKYGIKVKERSQLTEAAHKRHPKRAAQVTEQLFDTERPVVLCTHRPVLPTVLKVLAKHLPPALAGQLPDADPYLSPGQMIVLHMPRASQSARAVGFEIISPFDD</sequence>
<dbReference type="Gene3D" id="3.40.50.1240">
    <property type="entry name" value="Phosphoglycerate mutase-like"/>
    <property type="match status" value="1"/>
</dbReference>
<dbReference type="GO" id="GO:0006754">
    <property type="term" value="P:ATP biosynthetic process"/>
    <property type="evidence" value="ECO:0007669"/>
    <property type="project" value="TreeGrafter"/>
</dbReference>
<organism evidence="5 6">
    <name type="scientific">Kocuria marina</name>
    <dbReference type="NCBI Taxonomy" id="223184"/>
    <lineage>
        <taxon>Bacteria</taxon>
        <taxon>Bacillati</taxon>
        <taxon>Actinomycetota</taxon>
        <taxon>Actinomycetes</taxon>
        <taxon>Micrococcales</taxon>
        <taxon>Micrococcaceae</taxon>
        <taxon>Kocuria</taxon>
    </lineage>
</organism>
<dbReference type="InterPro" id="IPR000086">
    <property type="entry name" value="NUDIX_hydrolase_dom"/>
</dbReference>
<dbReference type="PROSITE" id="PS00893">
    <property type="entry name" value="NUDIX_BOX"/>
    <property type="match status" value="1"/>
</dbReference>
<dbReference type="InterPro" id="IPR013078">
    <property type="entry name" value="His_Pase_superF_clade-1"/>
</dbReference>
<dbReference type="SUPFAM" id="SSF53254">
    <property type="entry name" value="Phosphoglycerate mutase-like"/>
    <property type="match status" value="1"/>
</dbReference>
<dbReference type="PANTHER" id="PTHR21340:SF0">
    <property type="entry name" value="BIS(5'-NUCLEOSYL)-TETRAPHOSPHATASE [ASYMMETRICAL]"/>
    <property type="match status" value="1"/>
</dbReference>
<accession>A0A0B0DFI4</accession>
<dbReference type="EMBL" id="JROM01000007">
    <property type="protein sequence ID" value="KHE75465.1"/>
    <property type="molecule type" value="Genomic_DNA"/>
</dbReference>
<dbReference type="InterPro" id="IPR020084">
    <property type="entry name" value="NUDIX_hydrolase_CS"/>
</dbReference>
<evidence type="ECO:0000313" key="6">
    <source>
        <dbReference type="Proteomes" id="UP000030664"/>
    </source>
</evidence>
<dbReference type="STRING" id="223184.AS25_01180"/>
<reference evidence="5 6" key="1">
    <citation type="submission" date="2014-09" db="EMBL/GenBank/DDBJ databases">
        <title>High-quality draft genome sequence of Kocuria marina SO9-6, an actinobacterium isolated from a copper mine.</title>
        <authorList>
            <person name="Castro D.B."/>
            <person name="Pereira L.B."/>
            <person name="Silva M.V."/>
            <person name="Silva B.P."/>
            <person name="Zanardi B.R."/>
            <person name="Carlos C."/>
            <person name="Belgini D.R."/>
            <person name="Limache E.G."/>
            <person name="Lacerda G.V."/>
            <person name="Nery M.B."/>
            <person name="Gomes M.B."/>
            <person name="Souza S."/>
            <person name="Silva T.M."/>
            <person name="Rodrigues V.D."/>
            <person name="Paulino L.C."/>
            <person name="Vicentini R."/>
            <person name="Ferraz L.F."/>
            <person name="Ottoboni L.M."/>
        </authorList>
    </citation>
    <scope>NUCLEOTIDE SEQUENCE [LARGE SCALE GENOMIC DNA]</scope>
    <source>
        <strain evidence="5 6">SO9-6</strain>
    </source>
</reference>
<evidence type="ECO:0000259" key="4">
    <source>
        <dbReference type="PROSITE" id="PS51462"/>
    </source>
</evidence>
<dbReference type="eggNOG" id="COG1051">
    <property type="taxonomic scope" value="Bacteria"/>
</dbReference>
<dbReference type="PROSITE" id="PS51462">
    <property type="entry name" value="NUDIX"/>
    <property type="match status" value="1"/>
</dbReference>
<dbReference type="CDD" id="cd03673">
    <property type="entry name" value="NUDIX_Ap6A_hydrolase"/>
    <property type="match status" value="1"/>
</dbReference>
<dbReference type="InterPro" id="IPR029033">
    <property type="entry name" value="His_PPase_superfam"/>
</dbReference>
<dbReference type="PRINTS" id="PR00502">
    <property type="entry name" value="NUDIXFAMILY"/>
</dbReference>
<dbReference type="AlphaFoldDB" id="A0A0B0DFI4"/>
<dbReference type="Pfam" id="PF00300">
    <property type="entry name" value="His_Phos_1"/>
    <property type="match status" value="1"/>
</dbReference>
<dbReference type="PANTHER" id="PTHR21340">
    <property type="entry name" value="DIADENOSINE 5,5-P1,P4-TETRAPHOSPHATE PYROPHOSPHOHYDROLASE MUTT"/>
    <property type="match status" value="1"/>
</dbReference>
<protein>
    <submittedName>
        <fullName evidence="5">NUDIX hydrolase</fullName>
    </submittedName>
</protein>
<dbReference type="Proteomes" id="UP000030664">
    <property type="component" value="Unassembled WGS sequence"/>
</dbReference>
<dbReference type="SUPFAM" id="SSF55811">
    <property type="entry name" value="Nudix"/>
    <property type="match status" value="1"/>
</dbReference>
<dbReference type="GO" id="GO:0004081">
    <property type="term" value="F:bis(5'-nucleosyl)-tetraphosphatase (asymmetrical) activity"/>
    <property type="evidence" value="ECO:0007669"/>
    <property type="project" value="TreeGrafter"/>
</dbReference>
<dbReference type="eggNOG" id="COG2062">
    <property type="taxonomic scope" value="Bacteria"/>
</dbReference>
<evidence type="ECO:0000256" key="1">
    <source>
        <dbReference type="ARBA" id="ARBA00005582"/>
    </source>
</evidence>
<dbReference type="CDD" id="cd07067">
    <property type="entry name" value="HP_PGM_like"/>
    <property type="match status" value="1"/>
</dbReference>
<dbReference type="Gene3D" id="3.90.79.10">
    <property type="entry name" value="Nucleoside Triphosphate Pyrophosphohydrolase"/>
    <property type="match status" value="1"/>
</dbReference>
<dbReference type="InterPro" id="IPR015797">
    <property type="entry name" value="NUDIX_hydrolase-like_dom_sf"/>
</dbReference>
<feature type="domain" description="Nudix hydrolase" evidence="4">
    <location>
        <begin position="10"/>
        <end position="137"/>
    </location>
</feature>
<proteinExistence type="inferred from homology"/>
<dbReference type="GO" id="GO:0006167">
    <property type="term" value="P:AMP biosynthetic process"/>
    <property type="evidence" value="ECO:0007669"/>
    <property type="project" value="TreeGrafter"/>
</dbReference>